<organism evidence="2 3">
    <name type="scientific">Shewanella electrodiphila</name>
    <dbReference type="NCBI Taxonomy" id="934143"/>
    <lineage>
        <taxon>Bacteria</taxon>
        <taxon>Pseudomonadati</taxon>
        <taxon>Pseudomonadota</taxon>
        <taxon>Gammaproteobacteria</taxon>
        <taxon>Alteromonadales</taxon>
        <taxon>Shewanellaceae</taxon>
        <taxon>Shewanella</taxon>
    </lineage>
</organism>
<evidence type="ECO:0000313" key="3">
    <source>
        <dbReference type="Proteomes" id="UP001202134"/>
    </source>
</evidence>
<name>A0ABT0KL06_9GAMM</name>
<feature type="compositionally biased region" description="Acidic residues" evidence="1">
    <location>
        <begin position="146"/>
        <end position="178"/>
    </location>
</feature>
<comment type="caution">
    <text evidence="2">The sequence shown here is derived from an EMBL/GenBank/DDBJ whole genome shotgun (WGS) entry which is preliminary data.</text>
</comment>
<accession>A0ABT0KL06</accession>
<feature type="region of interest" description="Disordered" evidence="1">
    <location>
        <begin position="135"/>
        <end position="178"/>
    </location>
</feature>
<gene>
    <name evidence="2" type="ORF">L2737_04140</name>
</gene>
<protein>
    <submittedName>
        <fullName evidence="2">Uncharacterized protein</fullName>
    </submittedName>
</protein>
<proteinExistence type="predicted"/>
<reference evidence="2 3" key="1">
    <citation type="submission" date="2022-01" db="EMBL/GenBank/DDBJ databases">
        <title>Whole genome-based taxonomy of the Shewanellaceae.</title>
        <authorList>
            <person name="Martin-Rodriguez A.J."/>
        </authorList>
    </citation>
    <scope>NUCLEOTIDE SEQUENCE [LARGE SCALE GENOMIC DNA]</scope>
    <source>
        <strain evidence="2 3">DSM 24955</strain>
    </source>
</reference>
<dbReference type="Proteomes" id="UP001202134">
    <property type="component" value="Unassembled WGS sequence"/>
</dbReference>
<feature type="compositionally biased region" description="Low complexity" evidence="1">
    <location>
        <begin position="136"/>
        <end position="145"/>
    </location>
</feature>
<keyword evidence="3" id="KW-1185">Reference proteome</keyword>
<sequence>MSKPLNISRINELKNNAYDNIESYNDPDSPEALAKFTDSMKAILLADPSMLAAVPEYLPVALFNRIRFSDAAKTKWATWIDTATMPSWDEFKVTIQFNNDDVPLVLAVRKYSEELLIESCAVVYLLNTQDNVVAPSKSFSSASDSDSSDDGYDPYNDDGDYDDSDEEGYYDQYDDEER</sequence>
<dbReference type="RefSeq" id="WP_248954892.1">
    <property type="nucleotide sequence ID" value="NZ_JAKIKU010000002.1"/>
</dbReference>
<dbReference type="EMBL" id="JAKIKU010000002">
    <property type="protein sequence ID" value="MCL1044523.1"/>
    <property type="molecule type" value="Genomic_DNA"/>
</dbReference>
<evidence type="ECO:0000313" key="2">
    <source>
        <dbReference type="EMBL" id="MCL1044523.1"/>
    </source>
</evidence>
<evidence type="ECO:0000256" key="1">
    <source>
        <dbReference type="SAM" id="MobiDB-lite"/>
    </source>
</evidence>